<dbReference type="EMBL" id="CAEZYR010000057">
    <property type="protein sequence ID" value="CAB4748253.1"/>
    <property type="molecule type" value="Genomic_DNA"/>
</dbReference>
<comment type="similarity">
    <text evidence="1">Belongs to the short-chain dehydrogenases/reductases (SDR) family.</text>
</comment>
<reference evidence="6" key="1">
    <citation type="submission" date="2020-05" db="EMBL/GenBank/DDBJ databases">
        <authorList>
            <person name="Chiriac C."/>
            <person name="Salcher M."/>
            <person name="Ghai R."/>
            <person name="Kavagutti S V."/>
        </authorList>
    </citation>
    <scope>NUCLEOTIDE SEQUENCE</scope>
</reference>
<dbReference type="AlphaFoldDB" id="A0A6J7QTE7"/>
<dbReference type="InterPro" id="IPR002347">
    <property type="entry name" value="SDR_fam"/>
</dbReference>
<name>A0A6J7QTE7_9ZZZZ</name>
<evidence type="ECO:0000313" key="4">
    <source>
        <dbReference type="EMBL" id="CAB4834954.1"/>
    </source>
</evidence>
<evidence type="ECO:0000256" key="1">
    <source>
        <dbReference type="ARBA" id="ARBA00006484"/>
    </source>
</evidence>
<dbReference type="Pfam" id="PF13561">
    <property type="entry name" value="adh_short_C2"/>
    <property type="match status" value="1"/>
</dbReference>
<dbReference type="NCBIfam" id="NF005559">
    <property type="entry name" value="PRK07231.1"/>
    <property type="match status" value="1"/>
</dbReference>
<proteinExistence type="inferred from homology"/>
<evidence type="ECO:0000313" key="3">
    <source>
        <dbReference type="EMBL" id="CAB4748253.1"/>
    </source>
</evidence>
<protein>
    <submittedName>
        <fullName evidence="6">Unannotated protein</fullName>
    </submittedName>
</protein>
<dbReference type="EMBL" id="CAFABA010000108">
    <property type="protein sequence ID" value="CAB4834954.1"/>
    <property type="molecule type" value="Genomic_DNA"/>
</dbReference>
<dbReference type="EMBL" id="CAFBMH010000192">
    <property type="protein sequence ID" value="CAB4937394.1"/>
    <property type="molecule type" value="Genomic_DNA"/>
</dbReference>
<evidence type="ECO:0000313" key="6">
    <source>
        <dbReference type="EMBL" id="CAB5020215.1"/>
    </source>
</evidence>
<dbReference type="PANTHER" id="PTHR42760:SF133">
    <property type="entry name" value="3-OXOACYL-[ACYL-CARRIER-PROTEIN] REDUCTASE"/>
    <property type="match status" value="1"/>
</dbReference>
<accession>A0A6J7QTE7</accession>
<evidence type="ECO:0000256" key="2">
    <source>
        <dbReference type="ARBA" id="ARBA00023002"/>
    </source>
</evidence>
<dbReference type="PRINTS" id="PR00081">
    <property type="entry name" value="GDHRDH"/>
</dbReference>
<organism evidence="6">
    <name type="scientific">freshwater metagenome</name>
    <dbReference type="NCBI Taxonomy" id="449393"/>
    <lineage>
        <taxon>unclassified sequences</taxon>
        <taxon>metagenomes</taxon>
        <taxon>ecological metagenomes</taxon>
    </lineage>
</organism>
<dbReference type="GO" id="GO:0016616">
    <property type="term" value="F:oxidoreductase activity, acting on the CH-OH group of donors, NAD or NADP as acceptor"/>
    <property type="evidence" value="ECO:0007669"/>
    <property type="project" value="TreeGrafter"/>
</dbReference>
<dbReference type="PANTHER" id="PTHR42760">
    <property type="entry name" value="SHORT-CHAIN DEHYDROGENASES/REDUCTASES FAMILY MEMBER"/>
    <property type="match status" value="1"/>
</dbReference>
<dbReference type="InterPro" id="IPR036291">
    <property type="entry name" value="NAD(P)-bd_dom_sf"/>
</dbReference>
<dbReference type="SUPFAM" id="SSF51735">
    <property type="entry name" value="NAD(P)-binding Rossmann-fold domains"/>
    <property type="match status" value="1"/>
</dbReference>
<dbReference type="FunFam" id="3.40.50.720:FF:000084">
    <property type="entry name" value="Short-chain dehydrogenase reductase"/>
    <property type="match status" value="1"/>
</dbReference>
<dbReference type="EMBL" id="CAFBOS010000229">
    <property type="protein sequence ID" value="CAB5020215.1"/>
    <property type="molecule type" value="Genomic_DNA"/>
</dbReference>
<keyword evidence="2" id="KW-0560">Oxidoreductase</keyword>
<dbReference type="Gene3D" id="3.40.50.720">
    <property type="entry name" value="NAD(P)-binding Rossmann-like Domain"/>
    <property type="match status" value="1"/>
</dbReference>
<sequence>MTDRFSIHGRVAIVTGASRGIGRALATGFAEAGAAVVCAARTLDACDEVAAEIRDGGGDAIAVRFDIADRDAHRALLEATHQRYGRLDVLVNNAGALKPHVTVKVTEAELDRLYEVNLKGPLFLSVAALDALAADGGGAIVNIGALCATQPMEGIGAYCAIKAAFGNWSITMAREWASRGVRVNTLVPGSVATDMILPVDPERRAAFVAELAEQNLFKRLATPDDLVGTAIFLASDASSFMTGRSVYVDGGLMH</sequence>
<dbReference type="PRINTS" id="PR00080">
    <property type="entry name" value="SDRFAMILY"/>
</dbReference>
<evidence type="ECO:0000313" key="5">
    <source>
        <dbReference type="EMBL" id="CAB4937394.1"/>
    </source>
</evidence>
<gene>
    <name evidence="3" type="ORF">UFOPK2754_01646</name>
    <name evidence="4" type="ORF">UFOPK3139_02255</name>
    <name evidence="5" type="ORF">UFOPK3543_03029</name>
    <name evidence="6" type="ORF">UFOPK3967_02718</name>
</gene>